<dbReference type="PANTHER" id="PTHR13939:SF0">
    <property type="entry name" value="NMN AMIDOHYDROLASE-LIKE PROTEIN YFAY"/>
    <property type="match status" value="1"/>
</dbReference>
<proteinExistence type="predicted"/>
<gene>
    <name evidence="2" type="ORF">EVJ46_00380</name>
</gene>
<dbReference type="InterPro" id="IPR008136">
    <property type="entry name" value="CinA_C"/>
</dbReference>
<keyword evidence="2" id="KW-0378">Hydrolase</keyword>
<dbReference type="InterPro" id="IPR036425">
    <property type="entry name" value="MoaB/Mog-like_dom_sf"/>
</dbReference>
<feature type="domain" description="CinA C-terminal" evidence="1">
    <location>
        <begin position="257"/>
        <end position="409"/>
    </location>
</feature>
<protein>
    <submittedName>
        <fullName evidence="2">Nicotinamide-nucleotide amidohydrolase family protein</fullName>
    </submittedName>
</protein>
<organism evidence="2 3">
    <name type="scientific">Acididesulfobacter guangdongensis</name>
    <dbReference type="NCBI Taxonomy" id="2597225"/>
    <lineage>
        <taxon>Bacteria</taxon>
        <taxon>Deltaproteobacteria</taxon>
        <taxon>Candidatus Acidulodesulfobacterales</taxon>
        <taxon>Candidatus Acididesulfobacter</taxon>
    </lineage>
</organism>
<comment type="caution">
    <text evidence="2">The sequence shown here is derived from an EMBL/GenBank/DDBJ whole genome shotgun (WGS) entry which is preliminary data.</text>
</comment>
<dbReference type="InterPro" id="IPR036653">
    <property type="entry name" value="CinA-like_C"/>
</dbReference>
<dbReference type="Pfam" id="PF02464">
    <property type="entry name" value="CinA"/>
    <property type="match status" value="1"/>
</dbReference>
<name>A0A519BHK2_ACIG2</name>
<dbReference type="AlphaFoldDB" id="A0A519BHK2"/>
<dbReference type="Proteomes" id="UP000316562">
    <property type="component" value="Unassembled WGS sequence"/>
</dbReference>
<evidence type="ECO:0000313" key="2">
    <source>
        <dbReference type="EMBL" id="RZD16732.1"/>
    </source>
</evidence>
<dbReference type="NCBIfam" id="TIGR00199">
    <property type="entry name" value="PncC_domain"/>
    <property type="match status" value="1"/>
</dbReference>
<dbReference type="PANTHER" id="PTHR13939">
    <property type="entry name" value="NICOTINAMIDE-NUCLEOTIDE AMIDOHYDROLASE PNCC"/>
    <property type="match status" value="1"/>
</dbReference>
<dbReference type="Gene3D" id="3.40.980.10">
    <property type="entry name" value="MoaB/Mog-like domain"/>
    <property type="match status" value="1"/>
</dbReference>
<reference evidence="2 3" key="1">
    <citation type="journal article" date="2019" name="ISME J.">
        <title>Insights into ecological role of a new deltaproteobacterial order Candidatus Acidulodesulfobacterales by metagenomics and metatranscriptomics.</title>
        <authorList>
            <person name="Tan S."/>
            <person name="Liu J."/>
            <person name="Fang Y."/>
            <person name="Hedlund B.P."/>
            <person name="Lian Z.H."/>
            <person name="Huang L.Y."/>
            <person name="Li J.T."/>
            <person name="Huang L.N."/>
            <person name="Li W.J."/>
            <person name="Jiang H.C."/>
            <person name="Dong H.L."/>
            <person name="Shu W.S."/>
        </authorList>
    </citation>
    <scope>NUCLEOTIDE SEQUENCE [LARGE SCALE GENOMIC DNA]</scope>
    <source>
        <strain evidence="2">AP2</strain>
    </source>
</reference>
<dbReference type="EMBL" id="SGBC01000001">
    <property type="protein sequence ID" value="RZD16732.1"/>
    <property type="molecule type" value="Genomic_DNA"/>
</dbReference>
<sequence>MDDIKILIIADNYDFKKAGEILLDFSDTLADYNLKFKEAVCLPDDSSDSIYKVLSYMLTGDSSAILVCGGLKEDLNITSEMVSNVLKRELIKSKDALDLMKLVYESKGKQYKSAYEKSCYFPKNSFVIPNQNSGLSGFYLTEPVFFAAMPLEPDDAKAMFKNHVLGKMIGKLGISYFIKKRKYKLFGLKEKKFENNLKRISDKFADLKYSFEFSYGEIILSIYVKGITTQKLQDAIKAIDDIVLAEFNNFIYGYDDDELETVCSALLKKNQITVAIAESLTGGYISNKLTDPPGASAYFILSEIVYSNFAKINELGIDEDIIEKNGAVSSECAILMAENIRKKAYSDIGAAVTGFAGPKGESDNYPVGTVFIALSSDNIQEVRKYNFSGTRNEIKIYTAKMVLFWIYRLMAYAGTDK</sequence>
<dbReference type="SUPFAM" id="SSF142433">
    <property type="entry name" value="CinA-like"/>
    <property type="match status" value="1"/>
</dbReference>
<evidence type="ECO:0000259" key="1">
    <source>
        <dbReference type="Pfam" id="PF02464"/>
    </source>
</evidence>
<dbReference type="InterPro" id="IPR050101">
    <property type="entry name" value="CinA"/>
</dbReference>
<dbReference type="GO" id="GO:0016787">
    <property type="term" value="F:hydrolase activity"/>
    <property type="evidence" value="ECO:0007669"/>
    <property type="project" value="UniProtKB-KW"/>
</dbReference>
<accession>A0A519BHK2</accession>
<dbReference type="Gene3D" id="3.90.950.20">
    <property type="entry name" value="CinA-like"/>
    <property type="match status" value="1"/>
</dbReference>
<evidence type="ECO:0000313" key="3">
    <source>
        <dbReference type="Proteomes" id="UP000316562"/>
    </source>
</evidence>